<name>A0A841GWE7_9BACT</name>
<dbReference type="InterPro" id="IPR006116">
    <property type="entry name" value="NT_2-5OAS_ClassI-CCAase"/>
</dbReference>
<evidence type="ECO:0000256" key="10">
    <source>
        <dbReference type="ARBA" id="ARBA00048304"/>
    </source>
</evidence>
<evidence type="ECO:0000256" key="9">
    <source>
        <dbReference type="ARBA" id="ARBA00044145"/>
    </source>
</evidence>
<comment type="catalytic activity">
    <reaction evidence="10">
        <text>GTP + ATP = 3',3'-cGAMP + 2 diphosphate</text>
        <dbReference type="Rhea" id="RHEA:35647"/>
        <dbReference type="ChEBI" id="CHEBI:30616"/>
        <dbReference type="ChEBI" id="CHEBI:33019"/>
        <dbReference type="ChEBI" id="CHEBI:37565"/>
        <dbReference type="ChEBI" id="CHEBI:71501"/>
    </reaction>
    <physiologicalReaction direction="left-to-right" evidence="10">
        <dbReference type="Rhea" id="RHEA:35648"/>
    </physiologicalReaction>
</comment>
<evidence type="ECO:0000313" key="12">
    <source>
        <dbReference type="EMBL" id="MBB6070368.1"/>
    </source>
</evidence>
<dbReference type="GO" id="GO:0005524">
    <property type="term" value="F:ATP binding"/>
    <property type="evidence" value="ECO:0007669"/>
    <property type="project" value="UniProtKB-KW"/>
</dbReference>
<accession>A0A841GWE7</accession>
<dbReference type="AlphaFoldDB" id="A0A841GWE7"/>
<proteinExistence type="predicted"/>
<dbReference type="InterPro" id="IPR048445">
    <property type="entry name" value="DncV-like_NTFase"/>
</dbReference>
<gene>
    <name evidence="12" type="ORF">HNQ61_001987</name>
</gene>
<dbReference type="GO" id="GO:0016779">
    <property type="term" value="F:nucleotidyltransferase activity"/>
    <property type="evidence" value="ECO:0007669"/>
    <property type="project" value="UniProtKB-KW"/>
</dbReference>
<evidence type="ECO:0000256" key="4">
    <source>
        <dbReference type="ARBA" id="ARBA00022741"/>
    </source>
</evidence>
<sequence>MADVQAQIFAFHEAIKLRRYDENQTLRDKRDVIRRRLDDRLPAIFERRGEECPDYYFLDQGSYAANTGIVPLTGDFDIDQGLYFDVDESWDAVALKQRVRDALAGHTHGAPGRAGVRIRRPCVTVQYHRNERPVYHVDLAVYADSRNFRDGLPRIAMGKEHSGPGNSGWEVADPRGLHEWITSAYREDDGRQFRRVIRYLKRWKDERFGVTGNAAPRGIALTVACHEFFEPVYRARDWPDDLAALQGVVGGMLEQFHDRPGAWFFGSRWRVDIMLPVVPDTNLCGMMTSEQVYAFRTKLQRLDGALATARRARTEKRAGEALQRVFGQGFPV</sequence>
<keyword evidence="13" id="KW-1185">Reference proteome</keyword>
<keyword evidence="3" id="KW-0479">Metal-binding</keyword>
<reference evidence="12 13" key="1">
    <citation type="submission" date="2020-08" db="EMBL/GenBank/DDBJ databases">
        <title>Genomic Encyclopedia of Type Strains, Phase IV (KMG-IV): sequencing the most valuable type-strain genomes for metagenomic binning, comparative biology and taxonomic classification.</title>
        <authorList>
            <person name="Goeker M."/>
        </authorList>
    </citation>
    <scope>NUCLEOTIDE SEQUENCE [LARGE SCALE GENOMIC DNA]</scope>
    <source>
        <strain evidence="12 13">DSM 29007</strain>
    </source>
</reference>
<keyword evidence="2" id="KW-0548">Nucleotidyltransferase</keyword>
<evidence type="ECO:0000313" key="13">
    <source>
        <dbReference type="Proteomes" id="UP000582837"/>
    </source>
</evidence>
<dbReference type="CDD" id="cd05400">
    <property type="entry name" value="NT_2-5OAS_ClassI-CCAase"/>
    <property type="match status" value="1"/>
</dbReference>
<dbReference type="Proteomes" id="UP000582837">
    <property type="component" value="Unassembled WGS sequence"/>
</dbReference>
<keyword evidence="5" id="KW-0067">ATP-binding</keyword>
<evidence type="ECO:0000256" key="5">
    <source>
        <dbReference type="ARBA" id="ARBA00022840"/>
    </source>
</evidence>
<dbReference type="GO" id="GO:0046872">
    <property type="term" value="F:metal ion binding"/>
    <property type="evidence" value="ECO:0007669"/>
    <property type="project" value="UniProtKB-KW"/>
</dbReference>
<feature type="domain" description="Cyclic GMP-AMP synthase DncV-like nucleotidyltransferase" evidence="11">
    <location>
        <begin position="57"/>
        <end position="142"/>
    </location>
</feature>
<dbReference type="Pfam" id="PF21654">
    <property type="entry name" value="DncV-like_NTFase"/>
    <property type="match status" value="1"/>
</dbReference>
<keyword evidence="4" id="KW-0547">Nucleotide-binding</keyword>
<keyword evidence="8" id="KW-0051">Antiviral defense</keyword>
<dbReference type="GO" id="GO:0051607">
    <property type="term" value="P:defense response to virus"/>
    <property type="evidence" value="ECO:0007669"/>
    <property type="project" value="UniProtKB-KW"/>
</dbReference>
<keyword evidence="6" id="KW-0460">Magnesium</keyword>
<evidence type="ECO:0000256" key="2">
    <source>
        <dbReference type="ARBA" id="ARBA00022695"/>
    </source>
</evidence>
<protein>
    <recommendedName>
        <fullName evidence="9">Cyclic GMP-AMP synthase</fullName>
    </recommendedName>
</protein>
<evidence type="ECO:0000256" key="3">
    <source>
        <dbReference type="ARBA" id="ARBA00022723"/>
    </source>
</evidence>
<dbReference type="GO" id="GO:0009117">
    <property type="term" value="P:nucleotide metabolic process"/>
    <property type="evidence" value="ECO:0007669"/>
    <property type="project" value="UniProtKB-KW"/>
</dbReference>
<evidence type="ECO:0000259" key="11">
    <source>
        <dbReference type="Pfam" id="PF21654"/>
    </source>
</evidence>
<keyword evidence="1" id="KW-0808">Transferase</keyword>
<evidence type="ECO:0000256" key="7">
    <source>
        <dbReference type="ARBA" id="ARBA00023080"/>
    </source>
</evidence>
<keyword evidence="7" id="KW-0546">Nucleotide metabolism</keyword>
<organism evidence="12 13">
    <name type="scientific">Longimicrobium terrae</name>
    <dbReference type="NCBI Taxonomy" id="1639882"/>
    <lineage>
        <taxon>Bacteria</taxon>
        <taxon>Pseudomonadati</taxon>
        <taxon>Gemmatimonadota</taxon>
        <taxon>Longimicrobiia</taxon>
        <taxon>Longimicrobiales</taxon>
        <taxon>Longimicrobiaceae</taxon>
        <taxon>Longimicrobium</taxon>
    </lineage>
</organism>
<dbReference type="RefSeq" id="WP_170035754.1">
    <property type="nucleotide sequence ID" value="NZ_JABDTL010000001.1"/>
</dbReference>
<comment type="caution">
    <text evidence="12">The sequence shown here is derived from an EMBL/GenBank/DDBJ whole genome shotgun (WGS) entry which is preliminary data.</text>
</comment>
<dbReference type="EMBL" id="JACHIA010000004">
    <property type="protein sequence ID" value="MBB6070368.1"/>
    <property type="molecule type" value="Genomic_DNA"/>
</dbReference>
<evidence type="ECO:0000256" key="1">
    <source>
        <dbReference type="ARBA" id="ARBA00022679"/>
    </source>
</evidence>
<evidence type="ECO:0000256" key="8">
    <source>
        <dbReference type="ARBA" id="ARBA00023118"/>
    </source>
</evidence>
<evidence type="ECO:0000256" key="6">
    <source>
        <dbReference type="ARBA" id="ARBA00022842"/>
    </source>
</evidence>